<sequence>MTKILPFPDPHNMPDRRCENCDYLSVLSRDGEEYECRRFAPVILMEQDGAVEHSGSPMVFRPDQEWCGQFKRTSRTVPIPEDTQPPKPPIPSWWPVNPTL</sequence>
<reference evidence="2" key="1">
    <citation type="journal article" date="2014" name="Front. Microbiol.">
        <title>High frequency of phylogenetically diverse reductive dehalogenase-homologous genes in deep subseafloor sedimentary metagenomes.</title>
        <authorList>
            <person name="Kawai M."/>
            <person name="Futagami T."/>
            <person name="Toyoda A."/>
            <person name="Takaki Y."/>
            <person name="Nishi S."/>
            <person name="Hori S."/>
            <person name="Arai W."/>
            <person name="Tsubouchi T."/>
            <person name="Morono Y."/>
            <person name="Uchiyama I."/>
            <person name="Ito T."/>
            <person name="Fujiyama A."/>
            <person name="Inagaki F."/>
            <person name="Takami H."/>
        </authorList>
    </citation>
    <scope>NUCLEOTIDE SEQUENCE</scope>
    <source>
        <strain evidence="2">Expedition CK06-06</strain>
    </source>
</reference>
<feature type="compositionally biased region" description="Pro residues" evidence="1">
    <location>
        <begin position="83"/>
        <end position="92"/>
    </location>
</feature>
<accession>X0TK56</accession>
<dbReference type="EMBL" id="BARS01012631">
    <property type="protein sequence ID" value="GAF88502.1"/>
    <property type="molecule type" value="Genomic_DNA"/>
</dbReference>
<dbReference type="AlphaFoldDB" id="X0TK56"/>
<evidence type="ECO:0000256" key="1">
    <source>
        <dbReference type="SAM" id="MobiDB-lite"/>
    </source>
</evidence>
<proteinExistence type="predicted"/>
<gene>
    <name evidence="2" type="ORF">S01H1_22394</name>
</gene>
<protein>
    <submittedName>
        <fullName evidence="2">Uncharacterized protein</fullName>
    </submittedName>
</protein>
<comment type="caution">
    <text evidence="2">The sequence shown here is derived from an EMBL/GenBank/DDBJ whole genome shotgun (WGS) entry which is preliminary data.</text>
</comment>
<name>X0TK56_9ZZZZ</name>
<feature type="region of interest" description="Disordered" evidence="1">
    <location>
        <begin position="76"/>
        <end position="100"/>
    </location>
</feature>
<organism evidence="2">
    <name type="scientific">marine sediment metagenome</name>
    <dbReference type="NCBI Taxonomy" id="412755"/>
    <lineage>
        <taxon>unclassified sequences</taxon>
        <taxon>metagenomes</taxon>
        <taxon>ecological metagenomes</taxon>
    </lineage>
</organism>
<evidence type="ECO:0000313" key="2">
    <source>
        <dbReference type="EMBL" id="GAF88502.1"/>
    </source>
</evidence>